<evidence type="ECO:0000313" key="11">
    <source>
        <dbReference type="Proteomes" id="UP000323075"/>
    </source>
</evidence>
<organism evidence="8 10">
    <name type="scientific">Halobacterium salinarum (strain ATCC 33171 / DSM 3754 / JCM 8978 / NBRC 102687 / NCIMB 764 / 91-R6)</name>
    <dbReference type="NCBI Taxonomy" id="2597657"/>
    <lineage>
        <taxon>Archaea</taxon>
        <taxon>Methanobacteriati</taxon>
        <taxon>Methanobacteriota</taxon>
        <taxon>Stenosarchaea group</taxon>
        <taxon>Halobacteria</taxon>
        <taxon>Halobacteriales</taxon>
        <taxon>Halobacteriaceae</taxon>
        <taxon>Halobacterium</taxon>
    </lineage>
</organism>
<dbReference type="RefSeq" id="WP_136361146.1">
    <property type="nucleotide sequence ID" value="NZ_VRYN01000002.1"/>
</dbReference>
<evidence type="ECO:0000256" key="3">
    <source>
        <dbReference type="PROSITE-ProRule" id="PRU00284"/>
    </source>
</evidence>
<dbReference type="Gene3D" id="6.10.340.10">
    <property type="match status" value="1"/>
</dbReference>
<accession>A0A4D6GS93</accession>
<evidence type="ECO:0000313" key="10">
    <source>
        <dbReference type="Proteomes" id="UP000296216"/>
    </source>
</evidence>
<gene>
    <name evidence="8" type="primary">htr18</name>
    <name evidence="9" type="ORF">APQ99_01035</name>
    <name evidence="8" type="ORF">HBSAL_04145</name>
</gene>
<feature type="transmembrane region" description="Helical" evidence="5">
    <location>
        <begin position="20"/>
        <end position="41"/>
    </location>
</feature>
<dbReference type="SMART" id="SM00304">
    <property type="entry name" value="HAMP"/>
    <property type="match status" value="2"/>
</dbReference>
<dbReference type="SMART" id="SM00283">
    <property type="entry name" value="MA"/>
    <property type="match status" value="1"/>
</dbReference>
<reference evidence="8 10" key="1">
    <citation type="journal article" date="2019" name="Microbiol. Resour. Announc.">
        <title>The Genome Sequence of the Halobacterium salinarum Type Strain Is Closely Related to That of Laboratory Strains NRC-1 and R1.</title>
        <authorList>
            <person name="Pfeiffer F."/>
            <person name="Marchfelder A."/>
            <person name="Habermann B."/>
            <person name="Dyall-Smith M.L."/>
        </authorList>
    </citation>
    <scope>NUCLEOTIDE SEQUENCE [LARGE SCALE GENOMIC DNA]</scope>
    <source>
        <strain evidence="8">91-R6</strain>
        <strain evidence="10">ATCC 33171 / DSM 3754 / JCM 8978 / NBRC 102687 / NCIMB 764 / 91-R6</strain>
    </source>
</reference>
<evidence type="ECO:0000256" key="5">
    <source>
        <dbReference type="SAM" id="Phobius"/>
    </source>
</evidence>
<dbReference type="InterPro" id="IPR004089">
    <property type="entry name" value="MCPsignal_dom"/>
</dbReference>
<dbReference type="GO" id="GO:0016020">
    <property type="term" value="C:membrane"/>
    <property type="evidence" value="ECO:0007669"/>
    <property type="project" value="InterPro"/>
</dbReference>
<feature type="region of interest" description="Disordered" evidence="4">
    <location>
        <begin position="790"/>
        <end position="816"/>
    </location>
</feature>
<evidence type="ECO:0000259" key="7">
    <source>
        <dbReference type="PROSITE" id="PS50885"/>
    </source>
</evidence>
<sequence length="816" mass="86965">MALGTYVPTAIRTSLLRKAAVVIVTIMLVLVGVGVFTTQAVSTQVTEQRDTELLTSTEQEAEALEEWIGRQRSATQYLSQDNAIQSAPQADKSEVLSTRISGLTETAAALHYVNLSTDTIRASTDAAVEGDTYTSYSIPWRGEGLSFYGGGDVITSSVFNYRGTPVMAFASKQPGSDNAVFVFHSVETRGEAFSRNIDGSYTQVVDIKGTVQIAADESAISSAYGAGRDAPVIATGLTTNSGIETRDGLLVGHAKVEGTDWVLLKHAPTSNAYALEGDVQRNIVVLIVTAVAGLGALVLVIGRDALTALTDMSDCAEAIAAGDIDTAIEETTRIDEVGDLKRSFRDIQEYLQTVAGQADALAEQDFDADALDKSVPGRLGESLETMHWDLETAIADLEDAQETAEQSRKEAEQSREDAEALAAALESQAQDIRETVEHAADGDLTQRLETDTDHESMAAIATALNSLLEELEGTIHRIQRFSKDVAESSDHITTSAEEVKRASGQVSESVQEMSADARQQNGIVQDVSDEMTDLSATIEEIASSSDEVAAKSNDAVSVGQSGRARSQDAIEEMNAVDEQAKRTIAEMEALDDEMTEIGEIVTLIDDIAEQTSMLALNASIEAARAGEAGEGFAVVADEIKSLSKETTEATQEIESLIADVQDSTTDAVTDMQEMGDRLSEGKSTVTDTVETIDTIVERIEEANGGVQTINTATDEQATTTEEVVTMVDEVGSISDDTTARAEDAAAAAEEQTASLTEVTNRIQDLSDQSTDLYELLSDFTVREDHAVADGGAENTTGAFVRSASTDHSRDATHHDT</sequence>
<dbReference type="Proteomes" id="UP000296216">
    <property type="component" value="Chromosome"/>
</dbReference>
<evidence type="ECO:0000256" key="4">
    <source>
        <dbReference type="SAM" id="MobiDB-lite"/>
    </source>
</evidence>
<dbReference type="InterPro" id="IPR004090">
    <property type="entry name" value="Chemotax_Me-accpt_rcpt"/>
</dbReference>
<dbReference type="PANTHER" id="PTHR32089:SF112">
    <property type="entry name" value="LYSOZYME-LIKE PROTEIN-RELATED"/>
    <property type="match status" value="1"/>
</dbReference>
<feature type="compositionally biased region" description="Basic and acidic residues" evidence="4">
    <location>
        <begin position="405"/>
        <end position="418"/>
    </location>
</feature>
<reference evidence="9 11" key="2">
    <citation type="submission" date="2019-07" db="EMBL/GenBank/DDBJ databases">
        <title>Genomic Encyclopedia of Archaeal and Bacterial Type Strains, Phase II (KMG-II): from individual species to whole genera.</title>
        <authorList>
            <person name="Goeker M."/>
        </authorList>
    </citation>
    <scope>NUCLEOTIDE SEQUENCE [LARGE SCALE GENOMIC DNA]</scope>
    <source>
        <strain evidence="9 11">DSM 3754</strain>
    </source>
</reference>
<dbReference type="CDD" id="cd11386">
    <property type="entry name" value="MCP_signal"/>
    <property type="match status" value="1"/>
</dbReference>
<evidence type="ECO:0000256" key="2">
    <source>
        <dbReference type="ARBA" id="ARBA00029447"/>
    </source>
</evidence>
<dbReference type="SUPFAM" id="SSF158472">
    <property type="entry name" value="HAMP domain-like"/>
    <property type="match status" value="1"/>
</dbReference>
<dbReference type="Gene3D" id="1.10.287.950">
    <property type="entry name" value="Methyl-accepting chemotaxis protein"/>
    <property type="match status" value="1"/>
</dbReference>
<dbReference type="GO" id="GO:0007165">
    <property type="term" value="P:signal transduction"/>
    <property type="evidence" value="ECO:0007669"/>
    <property type="project" value="UniProtKB-KW"/>
</dbReference>
<feature type="transmembrane region" description="Helical" evidence="5">
    <location>
        <begin position="283"/>
        <end position="302"/>
    </location>
</feature>
<feature type="region of interest" description="Disordered" evidence="4">
    <location>
        <begin position="399"/>
        <end position="422"/>
    </location>
</feature>
<dbReference type="PROSITE" id="PS50885">
    <property type="entry name" value="HAMP"/>
    <property type="match status" value="2"/>
</dbReference>
<dbReference type="Pfam" id="PF00672">
    <property type="entry name" value="HAMP"/>
    <property type="match status" value="2"/>
</dbReference>
<feature type="compositionally biased region" description="Polar residues" evidence="4">
    <location>
        <begin position="793"/>
        <end position="803"/>
    </location>
</feature>
<dbReference type="Proteomes" id="UP000323075">
    <property type="component" value="Unassembled WGS sequence"/>
</dbReference>
<protein>
    <submittedName>
        <fullName evidence="9">Methyl-accepting chemotaxis protein</fullName>
    </submittedName>
    <submittedName>
        <fullName evidence="8">Transducer protein Htr18</fullName>
    </submittedName>
</protein>
<dbReference type="GO" id="GO:0006935">
    <property type="term" value="P:chemotaxis"/>
    <property type="evidence" value="ECO:0007669"/>
    <property type="project" value="InterPro"/>
</dbReference>
<feature type="domain" description="Methyl-accepting transducer" evidence="6">
    <location>
        <begin position="495"/>
        <end position="731"/>
    </location>
</feature>
<dbReference type="PROSITE" id="PS50111">
    <property type="entry name" value="CHEMOTAXIS_TRANSDUC_2"/>
    <property type="match status" value="1"/>
</dbReference>
<dbReference type="EMBL" id="CP038631">
    <property type="protein sequence ID" value="QCC44553.1"/>
    <property type="molecule type" value="Genomic_DNA"/>
</dbReference>
<evidence type="ECO:0000259" key="6">
    <source>
        <dbReference type="PROSITE" id="PS50111"/>
    </source>
</evidence>
<dbReference type="CDD" id="cd06225">
    <property type="entry name" value="HAMP"/>
    <property type="match status" value="1"/>
</dbReference>
<dbReference type="SUPFAM" id="SSF58104">
    <property type="entry name" value="Methyl-accepting chemotaxis protein (MCP) signaling domain"/>
    <property type="match status" value="1"/>
</dbReference>
<dbReference type="AlphaFoldDB" id="A0A4D6GS93"/>
<feature type="domain" description="HAMP" evidence="7">
    <location>
        <begin position="303"/>
        <end position="356"/>
    </location>
</feature>
<proteinExistence type="inferred from homology"/>
<evidence type="ECO:0000313" key="8">
    <source>
        <dbReference type="EMBL" id="QCC44553.1"/>
    </source>
</evidence>
<reference evidence="8" key="3">
    <citation type="journal article" name="MicrobiologyOpen">
        <title>Whole-genome comparison between the type strain of Halobacterium salinarum (DSM 3754(T)) and the laboratory strains R1 and NRC-1.</title>
        <authorList>
            <person name="Pfeiffer F."/>
            <person name="Losensky G."/>
            <person name="Marchfelder A."/>
            <person name="Habermann B."/>
            <person name="Dyall-Smith M."/>
        </authorList>
    </citation>
    <scope>NUCLEOTIDE SEQUENCE</scope>
    <source>
        <strain evidence="8">91-R6</strain>
    </source>
</reference>
<dbReference type="Pfam" id="PF00015">
    <property type="entry name" value="MCPsignal"/>
    <property type="match status" value="1"/>
</dbReference>
<keyword evidence="5" id="KW-0812">Transmembrane</keyword>
<keyword evidence="5" id="KW-1133">Transmembrane helix</keyword>
<dbReference type="InterPro" id="IPR003660">
    <property type="entry name" value="HAMP_dom"/>
</dbReference>
<dbReference type="GeneID" id="39854699"/>
<keyword evidence="1 3" id="KW-0807">Transducer</keyword>
<dbReference type="EMBL" id="VRYN01000002">
    <property type="protein sequence ID" value="TYO76400.1"/>
    <property type="molecule type" value="Genomic_DNA"/>
</dbReference>
<dbReference type="PANTHER" id="PTHR32089">
    <property type="entry name" value="METHYL-ACCEPTING CHEMOTAXIS PROTEIN MCPB"/>
    <property type="match status" value="1"/>
</dbReference>
<feature type="domain" description="HAMP" evidence="7">
    <location>
        <begin position="423"/>
        <end position="476"/>
    </location>
</feature>
<name>A0A4D6GS93_HALS9</name>
<dbReference type="Gene3D" id="6.10.250.1910">
    <property type="match status" value="1"/>
</dbReference>
<comment type="similarity">
    <text evidence="2">Belongs to the methyl-accepting chemotaxis (MCP) protein family.</text>
</comment>
<dbReference type="GO" id="GO:0004888">
    <property type="term" value="F:transmembrane signaling receptor activity"/>
    <property type="evidence" value="ECO:0007669"/>
    <property type="project" value="InterPro"/>
</dbReference>
<keyword evidence="5" id="KW-0472">Membrane</keyword>
<dbReference type="PRINTS" id="PR00260">
    <property type="entry name" value="CHEMTRNSDUCR"/>
</dbReference>
<feature type="compositionally biased region" description="Basic and acidic residues" evidence="4">
    <location>
        <begin position="804"/>
        <end position="816"/>
    </location>
</feature>
<evidence type="ECO:0000256" key="1">
    <source>
        <dbReference type="ARBA" id="ARBA00023224"/>
    </source>
</evidence>
<evidence type="ECO:0000313" key="9">
    <source>
        <dbReference type="EMBL" id="TYO76400.1"/>
    </source>
</evidence>